<sequence length="226" mass="24933">MPVQPTPYGHIGIFPEQYSNWQWLADSGSTGGDSESTSDVADESQSPRSALNLFAYTGASTMALVSAGYQVAHVDAAKPSVQAARAAADANEWSNRPIRYLVDDAASFVAREVRRQRVYDTIVLDPPAYGHSPKGKAWRLERDLWPLLEDCLTVVDVSNFRILVTGHSPAVTTNEIVDFLGDQVLQRGNIKAGDCQIQRGRSILTDESIRRLDAGFFVRFECRLES</sequence>
<organism evidence="2 3">
    <name type="scientific">Stieleria marina</name>
    <dbReference type="NCBI Taxonomy" id="1930275"/>
    <lineage>
        <taxon>Bacteria</taxon>
        <taxon>Pseudomonadati</taxon>
        <taxon>Planctomycetota</taxon>
        <taxon>Planctomycetia</taxon>
        <taxon>Pirellulales</taxon>
        <taxon>Pirellulaceae</taxon>
        <taxon>Stieleria</taxon>
    </lineage>
</organism>
<proteinExistence type="predicted"/>
<dbReference type="GO" id="GO:0008168">
    <property type="term" value="F:methyltransferase activity"/>
    <property type="evidence" value="ECO:0007669"/>
    <property type="project" value="UniProtKB-KW"/>
</dbReference>
<dbReference type="GO" id="GO:0032259">
    <property type="term" value="P:methylation"/>
    <property type="evidence" value="ECO:0007669"/>
    <property type="project" value="UniProtKB-KW"/>
</dbReference>
<dbReference type="Proteomes" id="UP000319817">
    <property type="component" value="Chromosome"/>
</dbReference>
<keyword evidence="3" id="KW-1185">Reference proteome</keyword>
<gene>
    <name evidence="2" type="ORF">K239x_50420</name>
</gene>
<keyword evidence="2" id="KW-0489">Methyltransferase</keyword>
<protein>
    <submittedName>
        <fullName evidence="2">23S rRNA m(2)G2445 methyltransferase</fullName>
    </submittedName>
</protein>
<dbReference type="SUPFAM" id="SSF53335">
    <property type="entry name" value="S-adenosyl-L-methionine-dependent methyltransferases"/>
    <property type="match status" value="1"/>
</dbReference>
<reference evidence="2 3" key="1">
    <citation type="submission" date="2019-02" db="EMBL/GenBank/DDBJ databases">
        <title>Deep-cultivation of Planctomycetes and their phenomic and genomic characterization uncovers novel biology.</title>
        <authorList>
            <person name="Wiegand S."/>
            <person name="Jogler M."/>
            <person name="Boedeker C."/>
            <person name="Pinto D."/>
            <person name="Vollmers J."/>
            <person name="Rivas-Marin E."/>
            <person name="Kohn T."/>
            <person name="Peeters S.H."/>
            <person name="Heuer A."/>
            <person name="Rast P."/>
            <person name="Oberbeckmann S."/>
            <person name="Bunk B."/>
            <person name="Jeske O."/>
            <person name="Meyerdierks A."/>
            <person name="Storesund J.E."/>
            <person name="Kallscheuer N."/>
            <person name="Luecker S."/>
            <person name="Lage O.M."/>
            <person name="Pohl T."/>
            <person name="Merkel B.J."/>
            <person name="Hornburger P."/>
            <person name="Mueller R.-W."/>
            <person name="Bruemmer F."/>
            <person name="Labrenz M."/>
            <person name="Spormann A.M."/>
            <person name="Op den Camp H."/>
            <person name="Overmann J."/>
            <person name="Amann R."/>
            <person name="Jetten M.S.M."/>
            <person name="Mascher T."/>
            <person name="Medema M.H."/>
            <person name="Devos D.P."/>
            <person name="Kaster A.-K."/>
            <person name="Ovreas L."/>
            <person name="Rohde M."/>
            <person name="Galperin M.Y."/>
            <person name="Jogler C."/>
        </authorList>
    </citation>
    <scope>NUCLEOTIDE SEQUENCE [LARGE SCALE GENOMIC DNA]</scope>
    <source>
        <strain evidence="2 3">K23_9</strain>
    </source>
</reference>
<dbReference type="PANTHER" id="PTHR43042">
    <property type="entry name" value="SAM-DEPENDENT METHYLTRANSFERASE"/>
    <property type="match status" value="1"/>
</dbReference>
<feature type="region of interest" description="Disordered" evidence="1">
    <location>
        <begin position="25"/>
        <end position="44"/>
    </location>
</feature>
<dbReference type="EMBL" id="CP036526">
    <property type="protein sequence ID" value="QDT13027.1"/>
    <property type="molecule type" value="Genomic_DNA"/>
</dbReference>
<dbReference type="AlphaFoldDB" id="A0A517P0X4"/>
<dbReference type="PANTHER" id="PTHR43042:SF2">
    <property type="entry name" value="SAM-DEPENDENT METHYLTRANSFERASE"/>
    <property type="match status" value="1"/>
</dbReference>
<keyword evidence="2" id="KW-0808">Transferase</keyword>
<evidence type="ECO:0000256" key="1">
    <source>
        <dbReference type="SAM" id="MobiDB-lite"/>
    </source>
</evidence>
<dbReference type="Gene3D" id="3.40.50.150">
    <property type="entry name" value="Vaccinia Virus protein VP39"/>
    <property type="match status" value="1"/>
</dbReference>
<evidence type="ECO:0000313" key="3">
    <source>
        <dbReference type="Proteomes" id="UP000319817"/>
    </source>
</evidence>
<accession>A0A517P0X4</accession>
<evidence type="ECO:0000313" key="2">
    <source>
        <dbReference type="EMBL" id="QDT13027.1"/>
    </source>
</evidence>
<name>A0A517P0X4_9BACT</name>
<feature type="compositionally biased region" description="Low complexity" evidence="1">
    <location>
        <begin position="26"/>
        <end position="39"/>
    </location>
</feature>
<dbReference type="InterPro" id="IPR029063">
    <property type="entry name" value="SAM-dependent_MTases_sf"/>
</dbReference>